<comment type="caution">
    <text evidence="2">The sequence shown here is derived from an EMBL/GenBank/DDBJ whole genome shotgun (WGS) entry which is preliminary data.</text>
</comment>
<feature type="coiled-coil region" evidence="1">
    <location>
        <begin position="1"/>
        <end position="334"/>
    </location>
</feature>
<evidence type="ECO:0000256" key="1">
    <source>
        <dbReference type="SAM" id="Coils"/>
    </source>
</evidence>
<dbReference type="EMBL" id="RRYP01003416">
    <property type="protein sequence ID" value="TNV83814.1"/>
    <property type="molecule type" value="Genomic_DNA"/>
</dbReference>
<dbReference type="Proteomes" id="UP000785679">
    <property type="component" value="Unassembled WGS sequence"/>
</dbReference>
<dbReference type="OrthoDB" id="49395at2759"/>
<sequence length="603" mass="71024">MEEMYEQVSTVERERARLREAVMRYEEENRIQATSLEEKNIEITELRKHIEIQEEKLNQQSHVREEKINNHMTTIQELHNELDMRSKRIKELQREKESLEKNLREEVQQLRDELELSKEKIQLQQKELARLEPYKKRSEEMAQIKADLRDCETQNLRLKEDVSLLQKEKANVKELKTAIEYLEEQLAQAKSKAEGFQQQALRLDKKLGEAQEAKNDLLQKNSILEEKVNKHKAKLRQLESSKQPNSTSWEGSGALQYDEVLDKLRKLSKENELLKVELENKFDAEKLKMKNDLEDAIREKQMLQESHQSAQDQIARLQSNLQALSNNMNDEEQSSETQAKLLQDLQSEISTIVREKDDYFMRLTRTEITLSQLTKQHSDLQTQFEVNEAKVKELMLDNQRAMQTISDIQGLLMKEKEGKLSIQGEVAKLEAQLTIAQKENSNLQSEIERLRESERAARDELLVFKANSESNSSNQTQEMIAQFMKKTDELQLSSQLSDLKLEIREKDLKLKEQDRDFRLKEKELSLLLERTQEEVTLKSKELQYKQLQWEKERKTLSEQGSVSKKLLQNLQKEQRLMSAAFHKVGLELYKERHFSSSVQSNQE</sequence>
<proteinExistence type="predicted"/>
<protein>
    <submittedName>
        <fullName evidence="2">Uncharacterized protein</fullName>
    </submittedName>
</protein>
<accession>A0A8J8P0Z9</accession>
<reference evidence="2" key="1">
    <citation type="submission" date="2019-06" db="EMBL/GenBank/DDBJ databases">
        <authorList>
            <person name="Zheng W."/>
        </authorList>
    </citation>
    <scope>NUCLEOTIDE SEQUENCE</scope>
    <source>
        <strain evidence="2">QDHG01</strain>
    </source>
</reference>
<dbReference type="AlphaFoldDB" id="A0A8J8P0Z9"/>
<evidence type="ECO:0000313" key="2">
    <source>
        <dbReference type="EMBL" id="TNV83814.1"/>
    </source>
</evidence>
<name>A0A8J8P0Z9_HALGN</name>
<keyword evidence="3" id="KW-1185">Reference proteome</keyword>
<keyword evidence="1" id="KW-0175">Coiled coil</keyword>
<organism evidence="2 3">
    <name type="scientific">Halteria grandinella</name>
    <dbReference type="NCBI Taxonomy" id="5974"/>
    <lineage>
        <taxon>Eukaryota</taxon>
        <taxon>Sar</taxon>
        <taxon>Alveolata</taxon>
        <taxon>Ciliophora</taxon>
        <taxon>Intramacronucleata</taxon>
        <taxon>Spirotrichea</taxon>
        <taxon>Stichotrichia</taxon>
        <taxon>Sporadotrichida</taxon>
        <taxon>Halteriidae</taxon>
        <taxon>Halteria</taxon>
    </lineage>
</organism>
<evidence type="ECO:0000313" key="3">
    <source>
        <dbReference type="Proteomes" id="UP000785679"/>
    </source>
</evidence>
<gene>
    <name evidence="2" type="ORF">FGO68_gene7699</name>
</gene>
<feature type="coiled-coil region" evidence="1">
    <location>
        <begin position="419"/>
        <end position="460"/>
    </location>
</feature>